<organism evidence="1 2">
    <name type="scientific">Pseudomonas multiresinivorans</name>
    <dbReference type="NCBI Taxonomy" id="95301"/>
    <lineage>
        <taxon>Bacteria</taxon>
        <taxon>Pseudomonadati</taxon>
        <taxon>Pseudomonadota</taxon>
        <taxon>Gammaproteobacteria</taxon>
        <taxon>Pseudomonadales</taxon>
        <taxon>Pseudomonadaceae</taxon>
        <taxon>Pseudomonas</taxon>
    </lineage>
</organism>
<protein>
    <submittedName>
        <fullName evidence="1">Uncharacterized protein</fullName>
    </submittedName>
</protein>
<dbReference type="KEGG" id="pmui:G4G71_15980"/>
<sequence>MGWNDHQDAELTDGLHRLLDEGKLDANGDPAILAQYILNHGFAALSEEQQQQFQRELLPLLNCRARSEGLMPQGDLAPLINDPGNEDPGSLIEVEVEEGLRPRR</sequence>
<keyword evidence="2" id="KW-1185">Reference proteome</keyword>
<proteinExistence type="predicted"/>
<evidence type="ECO:0000313" key="1">
    <source>
        <dbReference type="EMBL" id="QJP09307.1"/>
    </source>
</evidence>
<name>A0A7Z3BMW6_9PSED</name>
<reference evidence="1 2" key="1">
    <citation type="submission" date="2020-02" db="EMBL/GenBank/DDBJ databases">
        <title>Complete genome sequence of Pseudomonas multiresinivorans ORNL1.</title>
        <authorList>
            <person name="Podar M."/>
        </authorList>
    </citation>
    <scope>NUCLEOTIDE SEQUENCE [LARGE SCALE GENOMIC DNA]</scope>
    <source>
        <strain evidence="2">populi</strain>
    </source>
</reference>
<evidence type="ECO:0000313" key="2">
    <source>
        <dbReference type="Proteomes" id="UP000502549"/>
    </source>
</evidence>
<gene>
    <name evidence="1" type="ORF">G4G71_15980</name>
</gene>
<dbReference type="AlphaFoldDB" id="A0A7Z3BMW6"/>
<accession>A0A7Z3BMW6</accession>
<dbReference type="RefSeq" id="WP_169939050.1">
    <property type="nucleotide sequence ID" value="NZ_CP048833.1"/>
</dbReference>
<dbReference type="Proteomes" id="UP000502549">
    <property type="component" value="Chromosome"/>
</dbReference>
<dbReference type="EMBL" id="CP048833">
    <property type="protein sequence ID" value="QJP09307.1"/>
    <property type="molecule type" value="Genomic_DNA"/>
</dbReference>